<dbReference type="AlphaFoldDB" id="A0AB39SI10"/>
<accession>A0AB39SI10</accession>
<dbReference type="SUPFAM" id="SSF53474">
    <property type="entry name" value="alpha/beta-Hydrolases"/>
    <property type="match status" value="1"/>
</dbReference>
<dbReference type="RefSeq" id="WP_369264174.1">
    <property type="nucleotide sequence ID" value="NZ_CP163440.1"/>
</dbReference>
<evidence type="ECO:0000259" key="2">
    <source>
        <dbReference type="Pfam" id="PF08386"/>
    </source>
</evidence>
<keyword evidence="3" id="KW-0378">Hydrolase</keyword>
<dbReference type="InterPro" id="IPR029058">
    <property type="entry name" value="AB_hydrolase_fold"/>
</dbReference>
<reference evidence="3" key="1">
    <citation type="submission" date="2024-07" db="EMBL/GenBank/DDBJ databases">
        <authorList>
            <person name="Yu S.T."/>
        </authorList>
    </citation>
    <scope>NUCLEOTIDE SEQUENCE</scope>
    <source>
        <strain evidence="3">R35</strain>
    </source>
</reference>
<evidence type="ECO:0000256" key="1">
    <source>
        <dbReference type="SAM" id="MobiDB-lite"/>
    </source>
</evidence>
<protein>
    <submittedName>
        <fullName evidence="3">Alpha/beta hydrolase</fullName>
    </submittedName>
</protein>
<dbReference type="GO" id="GO:0016787">
    <property type="term" value="F:hydrolase activity"/>
    <property type="evidence" value="ECO:0007669"/>
    <property type="project" value="UniProtKB-KW"/>
</dbReference>
<feature type="region of interest" description="Disordered" evidence="1">
    <location>
        <begin position="1"/>
        <end position="48"/>
    </location>
</feature>
<organism evidence="3">
    <name type="scientific">Streptomyces sp. R35</name>
    <dbReference type="NCBI Taxonomy" id="3238630"/>
    <lineage>
        <taxon>Bacteria</taxon>
        <taxon>Bacillati</taxon>
        <taxon>Actinomycetota</taxon>
        <taxon>Actinomycetes</taxon>
        <taxon>Kitasatosporales</taxon>
        <taxon>Streptomycetaceae</taxon>
        <taxon>Streptomyces</taxon>
    </lineage>
</organism>
<feature type="domain" description="Peptidase S33 tripeptidyl aminopeptidase-like C-terminal" evidence="2">
    <location>
        <begin position="41"/>
        <end position="127"/>
    </location>
</feature>
<evidence type="ECO:0000313" key="3">
    <source>
        <dbReference type="EMBL" id="XDQ67247.1"/>
    </source>
</evidence>
<proteinExistence type="predicted"/>
<dbReference type="Pfam" id="PF08386">
    <property type="entry name" value="Abhydrolase_4"/>
    <property type="match status" value="1"/>
</dbReference>
<name>A0AB39SI10_9ACTN</name>
<sequence>MRGQLRRLTPRSGALPTRRAPRRRPPPRLRGLRRQHHPLRFWPRGPETATRVDNTTAALAVQNEWDAQTPAAGARALHHALRGSRLAYVRGGRGHVVHSLPGAPECVTRTVDAYLTEGRLPVGDVTCRT</sequence>
<dbReference type="EMBL" id="CP163440">
    <property type="protein sequence ID" value="XDQ67247.1"/>
    <property type="molecule type" value="Genomic_DNA"/>
</dbReference>
<gene>
    <name evidence="3" type="ORF">AB5J50_43960</name>
</gene>
<dbReference type="Gene3D" id="3.40.50.1820">
    <property type="entry name" value="alpha/beta hydrolase"/>
    <property type="match status" value="1"/>
</dbReference>
<dbReference type="InterPro" id="IPR013595">
    <property type="entry name" value="Pept_S33_TAP-like_C"/>
</dbReference>
<feature type="compositionally biased region" description="Basic residues" evidence="1">
    <location>
        <begin position="19"/>
        <end position="39"/>
    </location>
</feature>